<feature type="transmembrane region" description="Helical" evidence="1">
    <location>
        <begin position="118"/>
        <end position="137"/>
    </location>
</feature>
<proteinExistence type="predicted"/>
<feature type="transmembrane region" description="Helical" evidence="1">
    <location>
        <begin position="266"/>
        <end position="283"/>
    </location>
</feature>
<feature type="transmembrane region" description="Helical" evidence="1">
    <location>
        <begin position="46"/>
        <end position="67"/>
    </location>
</feature>
<keyword evidence="1" id="KW-1133">Transmembrane helix</keyword>
<evidence type="ECO:0000256" key="1">
    <source>
        <dbReference type="SAM" id="Phobius"/>
    </source>
</evidence>
<comment type="caution">
    <text evidence="2">The sequence shown here is derived from an EMBL/GenBank/DDBJ whole genome shotgun (WGS) entry which is preliminary data.</text>
</comment>
<evidence type="ECO:0000313" key="3">
    <source>
        <dbReference type="Proteomes" id="UP000483293"/>
    </source>
</evidence>
<protein>
    <submittedName>
        <fullName evidence="2">Uncharacterized protein</fullName>
    </submittedName>
</protein>
<keyword evidence="1" id="KW-0472">Membrane</keyword>
<dbReference type="EMBL" id="WHZV01000002">
    <property type="protein sequence ID" value="NEG54853.1"/>
    <property type="molecule type" value="Genomic_DNA"/>
</dbReference>
<feature type="transmembrane region" description="Helical" evidence="1">
    <location>
        <begin position="289"/>
        <end position="305"/>
    </location>
</feature>
<keyword evidence="1" id="KW-0812">Transmembrane</keyword>
<dbReference type="AlphaFoldDB" id="A0A6L9SSR0"/>
<feature type="transmembrane region" description="Helical" evidence="1">
    <location>
        <begin position="243"/>
        <end position="259"/>
    </location>
</feature>
<dbReference type="Proteomes" id="UP000483293">
    <property type="component" value="Unassembled WGS sequence"/>
</dbReference>
<feature type="transmembrane region" description="Helical" evidence="1">
    <location>
        <begin position="15"/>
        <end position="34"/>
    </location>
</feature>
<feature type="transmembrane region" description="Helical" evidence="1">
    <location>
        <begin position="552"/>
        <end position="570"/>
    </location>
</feature>
<dbReference type="Pfam" id="PF19484">
    <property type="entry name" value="DUF6020"/>
    <property type="match status" value="1"/>
</dbReference>
<gene>
    <name evidence="2" type="ORF">GFD21_03490</name>
</gene>
<dbReference type="InterPro" id="IPR046062">
    <property type="entry name" value="DUF6020"/>
</dbReference>
<sequence>MSFRHLYRLFDIRNMPVWVFAACVSVLILLGRAVNDDSHGGALRSIGYAAAFGLTAWMLASLIFGWFDRLTCFNETNDRVRSYSSIDEPSLWKRIRSSSFWLEPQNVMTFTDSVHRYSVWWLLSIVVCWLPWLIVCWPGVMRDDTIAQFMQSAGYHPYYVQHPLFDTLIFGLFWNIGFASHNLLLGIGLYVLVQASAFALDVSLTLCYLRKLGVARSVLATAFLFFAVCPAIVQAIPTMSKDTLHAVFLMPLAIVYVEICLTKGAVLSRAPVCVILIALIMMSSLSKRTATVVIVVSFVVLIVLAKRYRLITVMCLVIGLGLAQGVCEPVLEYATDAIDSPSMEAIGFVFQPVARIQSKTPERITLQERRELSGVLDLDKAGASYKNYRSDETSWAVNADSSISQKITGLKAWATIGLRNPGEYAKAYGNIMLDWFYPKQGVYYGWNSQRFFNKEYMRQWNTFVQPPMTAEEVLAPLRDNGHRPKAILRVAYIGQRISTDPKLNSQAYYATYMPLMLLIYGVTRKRWLTVAAGTLLGVNVMILYLSPISFPWYLLPVTFILPLFFGINTLRRIGNVEA</sequence>
<organism evidence="2 3">
    <name type="scientific">Bifidobacterium platyrrhinorum</name>
    <dbReference type="NCBI Taxonomy" id="2661628"/>
    <lineage>
        <taxon>Bacteria</taxon>
        <taxon>Bacillati</taxon>
        <taxon>Actinomycetota</taxon>
        <taxon>Actinomycetes</taxon>
        <taxon>Bifidobacteriales</taxon>
        <taxon>Bifidobacteriaceae</taxon>
        <taxon>Bifidobacterium</taxon>
    </lineage>
</organism>
<feature type="transmembrane region" description="Helical" evidence="1">
    <location>
        <begin position="527"/>
        <end position="546"/>
    </location>
</feature>
<feature type="transmembrane region" description="Helical" evidence="1">
    <location>
        <begin position="218"/>
        <end position="237"/>
    </location>
</feature>
<name>A0A6L9SSR0_9BIFI</name>
<keyword evidence="3" id="KW-1185">Reference proteome</keyword>
<reference evidence="2 3" key="1">
    <citation type="submission" date="2019-10" db="EMBL/GenBank/DDBJ databases">
        <title>Bifidobacterium from non-human primates.</title>
        <authorList>
            <person name="Modesto M."/>
        </authorList>
    </citation>
    <scope>NUCLEOTIDE SEQUENCE [LARGE SCALE GENOMIC DNA]</scope>
    <source>
        <strain evidence="2 3">SMA15</strain>
    </source>
</reference>
<accession>A0A6L9SSR0</accession>
<evidence type="ECO:0000313" key="2">
    <source>
        <dbReference type="EMBL" id="NEG54853.1"/>
    </source>
</evidence>